<dbReference type="EMBL" id="PKUS01000040">
    <property type="protein sequence ID" value="PLW66992.1"/>
    <property type="molecule type" value="Genomic_DNA"/>
</dbReference>
<feature type="compositionally biased region" description="Basic and acidic residues" evidence="1">
    <location>
        <begin position="259"/>
        <end position="268"/>
    </location>
</feature>
<organism evidence="2 3">
    <name type="scientific">Pseudohalioglobus lutimaris</name>
    <dbReference type="NCBI Taxonomy" id="1737061"/>
    <lineage>
        <taxon>Bacteria</taxon>
        <taxon>Pseudomonadati</taxon>
        <taxon>Pseudomonadota</taxon>
        <taxon>Gammaproteobacteria</taxon>
        <taxon>Cellvibrionales</taxon>
        <taxon>Halieaceae</taxon>
        <taxon>Pseudohalioglobus</taxon>
    </lineage>
</organism>
<gene>
    <name evidence="2" type="ORF">C0039_18985</name>
</gene>
<dbReference type="AlphaFoldDB" id="A0A2N5WXN0"/>
<dbReference type="Proteomes" id="UP000235005">
    <property type="component" value="Unassembled WGS sequence"/>
</dbReference>
<reference evidence="2 3" key="1">
    <citation type="submission" date="2018-01" db="EMBL/GenBank/DDBJ databases">
        <title>The draft genome sequence of Halioglobus lutimaris HF004.</title>
        <authorList>
            <person name="Du Z.-J."/>
            <person name="Shi M.-J."/>
        </authorList>
    </citation>
    <scope>NUCLEOTIDE SEQUENCE [LARGE SCALE GENOMIC DNA]</scope>
    <source>
        <strain evidence="2 3">HF004</strain>
    </source>
</reference>
<dbReference type="OrthoDB" id="6402943at2"/>
<keyword evidence="3" id="KW-1185">Reference proteome</keyword>
<dbReference type="RefSeq" id="WP_076000700.1">
    <property type="nucleotide sequence ID" value="NZ_PKUS01000040.1"/>
</dbReference>
<protein>
    <submittedName>
        <fullName evidence="2">Uncharacterized protein</fullName>
    </submittedName>
</protein>
<evidence type="ECO:0000313" key="2">
    <source>
        <dbReference type="EMBL" id="PLW66992.1"/>
    </source>
</evidence>
<proteinExistence type="predicted"/>
<feature type="region of interest" description="Disordered" evidence="1">
    <location>
        <begin position="194"/>
        <end position="268"/>
    </location>
</feature>
<evidence type="ECO:0000256" key="1">
    <source>
        <dbReference type="SAM" id="MobiDB-lite"/>
    </source>
</evidence>
<accession>A0A2N5WXN0</accession>
<sequence>MESRYNIYYAGEILDGQQAEQVREKLRALFKADDAALDKLFSGTEQVVKRECDKSTALKYKQAMERAGARPVIKVVRSSNAAAAPDPAPEAPAARKLTTAERIAALAAAPDINIASAEEAPPEIDEETGWQLEPVGADILRPEERSQPVVADIDISALDVAATIERLSPQPPTPPPAPDTSHLDMGAVGETIPTLPATQAPLNPNTDNLDLSPEGTDFSDCTPPPPTPPAVDLSGINLASAGSDMVEEQYRQKSTPRAPDTEHITLQD</sequence>
<name>A0A2N5WXN0_9GAMM</name>
<evidence type="ECO:0000313" key="3">
    <source>
        <dbReference type="Proteomes" id="UP000235005"/>
    </source>
</evidence>
<comment type="caution">
    <text evidence="2">The sequence shown here is derived from an EMBL/GenBank/DDBJ whole genome shotgun (WGS) entry which is preliminary data.</text>
</comment>
<feature type="compositionally biased region" description="Polar residues" evidence="1">
    <location>
        <begin position="196"/>
        <end position="209"/>
    </location>
</feature>